<name>A0A9W6Z090_AMBMO</name>
<dbReference type="AlphaFoldDB" id="A0A9W6Z090"/>
<dbReference type="EMBL" id="BSXU01002495">
    <property type="protein sequence ID" value="GMG38038.1"/>
    <property type="molecule type" value="Genomic_DNA"/>
</dbReference>
<gene>
    <name evidence="1" type="ORF">Amon01_000490200</name>
</gene>
<organism evidence="1 2">
    <name type="scientific">Ambrosiozyma monospora</name>
    <name type="common">Yeast</name>
    <name type="synonym">Endomycopsis monosporus</name>
    <dbReference type="NCBI Taxonomy" id="43982"/>
    <lineage>
        <taxon>Eukaryota</taxon>
        <taxon>Fungi</taxon>
        <taxon>Dikarya</taxon>
        <taxon>Ascomycota</taxon>
        <taxon>Saccharomycotina</taxon>
        <taxon>Pichiomycetes</taxon>
        <taxon>Pichiales</taxon>
        <taxon>Pichiaceae</taxon>
        <taxon>Ambrosiozyma</taxon>
    </lineage>
</organism>
<dbReference type="OrthoDB" id="431378at2759"/>
<dbReference type="Proteomes" id="UP001165063">
    <property type="component" value="Unassembled WGS sequence"/>
</dbReference>
<keyword evidence="2" id="KW-1185">Reference proteome</keyword>
<proteinExistence type="predicted"/>
<sequence length="99" mass="11478">MTSLPPETDLVCNIQHSFTSSPLQASSFNSTSKALYENFRNSNDHILDECIITDRIWKLIRQGTTHRLNSKHSPLQISQQKIMGRIRPPQHYIKINIYL</sequence>
<evidence type="ECO:0000313" key="1">
    <source>
        <dbReference type="EMBL" id="GMG38038.1"/>
    </source>
</evidence>
<evidence type="ECO:0000313" key="2">
    <source>
        <dbReference type="Proteomes" id="UP001165063"/>
    </source>
</evidence>
<reference evidence="1" key="1">
    <citation type="submission" date="2023-04" db="EMBL/GenBank/DDBJ databases">
        <title>Ambrosiozyma monospora NBRC 1965.</title>
        <authorList>
            <person name="Ichikawa N."/>
            <person name="Sato H."/>
            <person name="Tonouchi N."/>
        </authorList>
    </citation>
    <scope>NUCLEOTIDE SEQUENCE</scope>
    <source>
        <strain evidence="1">NBRC 1965</strain>
    </source>
</reference>
<protein>
    <submittedName>
        <fullName evidence="1">Unnamed protein product</fullName>
    </submittedName>
</protein>
<comment type="caution">
    <text evidence="1">The sequence shown here is derived from an EMBL/GenBank/DDBJ whole genome shotgun (WGS) entry which is preliminary data.</text>
</comment>
<accession>A0A9W6Z090</accession>